<evidence type="ECO:0000313" key="1">
    <source>
        <dbReference type="EMBL" id="PHN00546.1"/>
    </source>
</evidence>
<protein>
    <submittedName>
        <fullName evidence="1">DDE transposase</fullName>
    </submittedName>
</protein>
<name>A0A2D0MWP4_FLAN2</name>
<dbReference type="Proteomes" id="UP000223913">
    <property type="component" value="Unassembled WGS sequence"/>
</dbReference>
<dbReference type="AlphaFoldDB" id="A0A2D0MWP4"/>
<sequence>QTAAVLMDATCYEVGIRYPTDVKLLWESCEWIWSLIDTWNRLLGQRRMRRKQKQIYERYVTFQKLKRKPTRRRIGITRSLLRLLRKGLETWAKMKRHHGQAIVLSQKGMERKQLIEQVYEQQLLHFQDPEAKIANRILSLAQPWVRPIVRGKETKKVEFGPKVHLFNVDGISFVEHFSFDAFNESQRLQTTVSLHEKYFGKCRYLAADKIYGTNANRRYCLGMTTTFVPKGRKPKHPDPVKKQIKGRLRAARAAHMEGAIGNEKQHYGLNKIRATRPDTQKLWICFGIWTASAVKISKRITHSSLTKAA</sequence>
<dbReference type="EMBL" id="PDUD01000120">
    <property type="protein sequence ID" value="PHN00546.1"/>
    <property type="molecule type" value="Genomic_DNA"/>
</dbReference>
<accession>A0A2D0MWP4</accession>
<keyword evidence="2" id="KW-1185">Reference proteome</keyword>
<organism evidence="1 2">
    <name type="scientific">Flavilitoribacter nigricans (strain ATCC 23147 / DSM 23189 / NBRC 102662 / NCIMB 1420 / SS-2)</name>
    <name type="common">Lewinella nigricans</name>
    <dbReference type="NCBI Taxonomy" id="1122177"/>
    <lineage>
        <taxon>Bacteria</taxon>
        <taxon>Pseudomonadati</taxon>
        <taxon>Bacteroidota</taxon>
        <taxon>Saprospiria</taxon>
        <taxon>Saprospirales</taxon>
        <taxon>Lewinellaceae</taxon>
        <taxon>Flavilitoribacter</taxon>
    </lineage>
</organism>
<proteinExistence type="predicted"/>
<reference evidence="1 2" key="1">
    <citation type="submission" date="2017-10" db="EMBL/GenBank/DDBJ databases">
        <title>The draft genome sequence of Lewinella nigricans NBRC 102662.</title>
        <authorList>
            <person name="Wang K."/>
        </authorList>
    </citation>
    <scope>NUCLEOTIDE SEQUENCE [LARGE SCALE GENOMIC DNA]</scope>
    <source>
        <strain evidence="1 2">NBRC 102662</strain>
    </source>
</reference>
<feature type="non-terminal residue" evidence="1">
    <location>
        <position position="1"/>
    </location>
</feature>
<evidence type="ECO:0000313" key="2">
    <source>
        <dbReference type="Proteomes" id="UP000223913"/>
    </source>
</evidence>
<comment type="caution">
    <text evidence="1">The sequence shown here is derived from an EMBL/GenBank/DDBJ whole genome shotgun (WGS) entry which is preliminary data.</text>
</comment>
<gene>
    <name evidence="1" type="ORF">CRP01_41680</name>
</gene>